<protein>
    <submittedName>
        <fullName evidence="2">Uncharacterized protein</fullName>
    </submittedName>
</protein>
<feature type="transmembrane region" description="Helical" evidence="1">
    <location>
        <begin position="20"/>
        <end position="41"/>
    </location>
</feature>
<comment type="caution">
    <text evidence="2">The sequence shown here is derived from an EMBL/GenBank/DDBJ whole genome shotgun (WGS) entry which is preliminary data.</text>
</comment>
<dbReference type="AlphaFoldDB" id="S9REC5"/>
<accession>S9REC5</accession>
<reference evidence="3" key="1">
    <citation type="journal article" date="2014" name="Stand. Genomic Sci.">
        <title>Genome sequence of the exopolysaccharide-producing Salipiger mucosus type strain (DSM 16094(T)), a moderately halophilic member of the Roseobacter clade.</title>
        <authorList>
            <person name="Riedel T."/>
            <person name="Spring S."/>
            <person name="Fiebig A."/>
            <person name="Petersen J."/>
            <person name="Kyrpides N.C."/>
            <person name="Goker M."/>
            <person name="Klenk H.P."/>
        </authorList>
    </citation>
    <scope>NUCLEOTIDE SEQUENCE [LARGE SCALE GENOMIC DNA]</scope>
    <source>
        <strain evidence="3">DSM 16094</strain>
    </source>
</reference>
<keyword evidence="1" id="KW-0812">Transmembrane</keyword>
<organism evidence="2 3">
    <name type="scientific">Salipiger mucosus DSM 16094</name>
    <dbReference type="NCBI Taxonomy" id="1123237"/>
    <lineage>
        <taxon>Bacteria</taxon>
        <taxon>Pseudomonadati</taxon>
        <taxon>Pseudomonadota</taxon>
        <taxon>Alphaproteobacteria</taxon>
        <taxon>Rhodobacterales</taxon>
        <taxon>Roseobacteraceae</taxon>
        <taxon>Salipiger</taxon>
    </lineage>
</organism>
<gene>
    <name evidence="2" type="ORF">Salmuc_00366</name>
</gene>
<evidence type="ECO:0000313" key="2">
    <source>
        <dbReference type="EMBL" id="EPX76480.1"/>
    </source>
</evidence>
<name>S9REC5_9RHOB</name>
<evidence type="ECO:0000313" key="3">
    <source>
        <dbReference type="Proteomes" id="UP000015347"/>
    </source>
</evidence>
<dbReference type="Proteomes" id="UP000015347">
    <property type="component" value="Unassembled WGS sequence"/>
</dbReference>
<evidence type="ECO:0000256" key="1">
    <source>
        <dbReference type="SAM" id="Phobius"/>
    </source>
</evidence>
<proteinExistence type="predicted"/>
<dbReference type="HOGENOM" id="CLU_3172988_0_0_5"/>
<keyword evidence="1" id="KW-0472">Membrane</keyword>
<dbReference type="EMBL" id="APVH01000049">
    <property type="protein sequence ID" value="EPX76480.1"/>
    <property type="molecule type" value="Genomic_DNA"/>
</dbReference>
<keyword evidence="1" id="KW-1133">Transmembrane helix</keyword>
<sequence length="47" mass="4799">MTGGALGGGAVSLLQVSRPVLTLPAVMIAAWAFAGCSYFLTSRLEIT</sequence>
<keyword evidence="3" id="KW-1185">Reference proteome</keyword>